<feature type="transmembrane region" description="Helical" evidence="7">
    <location>
        <begin position="194"/>
        <end position="217"/>
    </location>
</feature>
<dbReference type="PANTHER" id="PTHR43141:SF4">
    <property type="entry name" value="CYTOCHROME BD2 SUBUNIT II"/>
    <property type="match status" value="1"/>
</dbReference>
<evidence type="ECO:0000256" key="6">
    <source>
        <dbReference type="ARBA" id="ARBA00023136"/>
    </source>
</evidence>
<feature type="transmembrane region" description="Helical" evidence="7">
    <location>
        <begin position="6"/>
        <end position="39"/>
    </location>
</feature>
<feature type="transmembrane region" description="Helical" evidence="7">
    <location>
        <begin position="261"/>
        <end position="282"/>
    </location>
</feature>
<keyword evidence="4 7" id="KW-0812">Transmembrane</keyword>
<comment type="similarity">
    <text evidence="2">Belongs to the cytochrome ubiquinol oxidase subunit 2 family.</text>
</comment>
<evidence type="ECO:0000313" key="9">
    <source>
        <dbReference type="Proteomes" id="UP001161390"/>
    </source>
</evidence>
<keyword evidence="3" id="KW-1003">Cell membrane</keyword>
<dbReference type="RefSeq" id="WP_284368947.1">
    <property type="nucleotide sequence ID" value="NZ_BSNJ01000001.1"/>
</dbReference>
<proteinExistence type="inferred from homology"/>
<accession>A0ABQ5UVB0</accession>
<keyword evidence="5 7" id="KW-1133">Transmembrane helix</keyword>
<name>A0ABQ5UVB0_9PROT</name>
<sequence length="337" mass="37695">MEIVPWLAYSWAFLLALAVFIYVVLDGFDLGLGILYPFFPDRRDRDLLMNTVAPVWDGNETWLVLGGGGLFAAFPMAYGIVMPALYAPIIAMLLALVFRGVAFEYRWRTERWLKYWDWAFIGGSVVAAFSQGIALGALVQGIEVADRAYAGGWWDWLSPFSLLCGVAVIVGYALLGATWLIMKTDGPVQDRARKLAWIFGIATVLCIGAVSLITPFLDSVYYYRWFEMPGLLISAPVPMAVAIILFLLFRSLRVHHHEYRPFILSLILFALCFVGLGISIFPDLIPPDVTILDAATPYNSQIFMFVGAVVLLPLILGYTAYAYWVFRGKTDPDEGYH</sequence>
<evidence type="ECO:0000256" key="2">
    <source>
        <dbReference type="ARBA" id="ARBA00007543"/>
    </source>
</evidence>
<feature type="transmembrane region" description="Helical" evidence="7">
    <location>
        <begin position="302"/>
        <end position="326"/>
    </location>
</feature>
<gene>
    <name evidence="8" type="ORF">GCM10007854_01430</name>
</gene>
<feature type="transmembrane region" description="Helical" evidence="7">
    <location>
        <begin position="115"/>
        <end position="139"/>
    </location>
</feature>
<evidence type="ECO:0000256" key="1">
    <source>
        <dbReference type="ARBA" id="ARBA00004651"/>
    </source>
</evidence>
<dbReference type="InterPro" id="IPR003317">
    <property type="entry name" value="Cyt-d_oxidase_su2"/>
</dbReference>
<keyword evidence="6 7" id="KW-0472">Membrane</keyword>
<feature type="transmembrane region" description="Helical" evidence="7">
    <location>
        <begin position="229"/>
        <end position="249"/>
    </location>
</feature>
<keyword evidence="9" id="KW-1185">Reference proteome</keyword>
<reference evidence="8" key="1">
    <citation type="journal article" date="2014" name="Int. J. Syst. Evol. Microbiol.">
        <title>Complete genome of a new Firmicutes species belonging to the dominant human colonic microbiota ('Ruminococcus bicirculans') reveals two chromosomes and a selective capacity to utilize plant glucans.</title>
        <authorList>
            <consortium name="NISC Comparative Sequencing Program"/>
            <person name="Wegmann U."/>
            <person name="Louis P."/>
            <person name="Goesmann A."/>
            <person name="Henrissat B."/>
            <person name="Duncan S.H."/>
            <person name="Flint H.J."/>
        </authorList>
    </citation>
    <scope>NUCLEOTIDE SEQUENCE</scope>
    <source>
        <strain evidence="8">NBRC 108216</strain>
    </source>
</reference>
<reference evidence="8" key="2">
    <citation type="submission" date="2023-01" db="EMBL/GenBank/DDBJ databases">
        <title>Draft genome sequence of Algimonas porphyrae strain NBRC 108216.</title>
        <authorList>
            <person name="Sun Q."/>
            <person name="Mori K."/>
        </authorList>
    </citation>
    <scope>NUCLEOTIDE SEQUENCE</scope>
    <source>
        <strain evidence="8">NBRC 108216</strain>
    </source>
</reference>
<dbReference type="EMBL" id="BSNJ01000001">
    <property type="protein sequence ID" value="GLQ19188.1"/>
    <property type="molecule type" value="Genomic_DNA"/>
</dbReference>
<dbReference type="NCBIfam" id="TIGR00203">
    <property type="entry name" value="cydB"/>
    <property type="match status" value="1"/>
</dbReference>
<evidence type="ECO:0000256" key="3">
    <source>
        <dbReference type="ARBA" id="ARBA00022475"/>
    </source>
</evidence>
<comment type="caution">
    <text evidence="8">The sequence shown here is derived from an EMBL/GenBank/DDBJ whole genome shotgun (WGS) entry which is preliminary data.</text>
</comment>
<evidence type="ECO:0000256" key="7">
    <source>
        <dbReference type="SAM" id="Phobius"/>
    </source>
</evidence>
<dbReference type="PANTHER" id="PTHR43141">
    <property type="entry name" value="CYTOCHROME BD2 SUBUNIT II"/>
    <property type="match status" value="1"/>
</dbReference>
<protein>
    <submittedName>
        <fullName evidence="8">Ubiquinol oxidase subunit II, cyanide insensitive</fullName>
    </submittedName>
</protein>
<evidence type="ECO:0000256" key="5">
    <source>
        <dbReference type="ARBA" id="ARBA00022989"/>
    </source>
</evidence>
<dbReference type="Proteomes" id="UP001161390">
    <property type="component" value="Unassembled WGS sequence"/>
</dbReference>
<dbReference type="PIRSF" id="PIRSF000267">
    <property type="entry name" value="Cyt_oxidse_sub2"/>
    <property type="match status" value="1"/>
</dbReference>
<feature type="transmembrane region" description="Helical" evidence="7">
    <location>
        <begin position="159"/>
        <end position="182"/>
    </location>
</feature>
<evidence type="ECO:0000256" key="4">
    <source>
        <dbReference type="ARBA" id="ARBA00022692"/>
    </source>
</evidence>
<comment type="subcellular location">
    <subcellularLocation>
        <location evidence="1">Cell membrane</location>
        <topology evidence="1">Multi-pass membrane protein</topology>
    </subcellularLocation>
</comment>
<evidence type="ECO:0000313" key="8">
    <source>
        <dbReference type="EMBL" id="GLQ19188.1"/>
    </source>
</evidence>
<organism evidence="8 9">
    <name type="scientific">Algimonas porphyrae</name>
    <dbReference type="NCBI Taxonomy" id="1128113"/>
    <lineage>
        <taxon>Bacteria</taxon>
        <taxon>Pseudomonadati</taxon>
        <taxon>Pseudomonadota</taxon>
        <taxon>Alphaproteobacteria</taxon>
        <taxon>Maricaulales</taxon>
        <taxon>Robiginitomaculaceae</taxon>
        <taxon>Algimonas</taxon>
    </lineage>
</organism>
<feature type="transmembrane region" description="Helical" evidence="7">
    <location>
        <begin position="84"/>
        <end position="103"/>
    </location>
</feature>
<dbReference type="Pfam" id="PF02322">
    <property type="entry name" value="Cyt_bd_oxida_II"/>
    <property type="match status" value="1"/>
</dbReference>